<name>A0A844D8A2_9BURK</name>
<dbReference type="EMBL" id="WKJL01000060">
    <property type="protein sequence ID" value="MRW88348.1"/>
    <property type="molecule type" value="Genomic_DNA"/>
</dbReference>
<feature type="domain" description="DUF4214" evidence="1">
    <location>
        <begin position="40"/>
        <end position="96"/>
    </location>
</feature>
<organism evidence="2 3">
    <name type="scientific">Duganella aquatilis</name>
    <dbReference type="NCBI Taxonomy" id="2666082"/>
    <lineage>
        <taxon>Bacteria</taxon>
        <taxon>Pseudomonadati</taxon>
        <taxon>Pseudomonadota</taxon>
        <taxon>Betaproteobacteria</taxon>
        <taxon>Burkholderiales</taxon>
        <taxon>Oxalobacteraceae</taxon>
        <taxon>Telluria group</taxon>
        <taxon>Duganella</taxon>
    </lineage>
</organism>
<evidence type="ECO:0000313" key="2">
    <source>
        <dbReference type="EMBL" id="MRW88348.1"/>
    </source>
</evidence>
<dbReference type="Pfam" id="PF13946">
    <property type="entry name" value="DUF4214"/>
    <property type="match status" value="1"/>
</dbReference>
<sequence>MFSLLDFWNQKFSEQNLPLTAPQLLAAYSGNAQLRATLDAFAASTEFSELYAGNQASFVNALYLNAFNRNVEAGGLLLWAGLLNSGQITPAQAVLHIVTWRRSAWRLRDSSSPWPIPLHPILWSRTMRVITTCKMSPVMRRFTLPATAMLRAEWGSPWRLVV</sequence>
<gene>
    <name evidence="2" type="ORF">GJ698_30150</name>
</gene>
<dbReference type="InterPro" id="IPR025282">
    <property type="entry name" value="DUF4214"/>
</dbReference>
<dbReference type="Proteomes" id="UP000439986">
    <property type="component" value="Unassembled WGS sequence"/>
</dbReference>
<protein>
    <submittedName>
        <fullName evidence="2">DUF4214 domain-containing protein</fullName>
    </submittedName>
</protein>
<keyword evidence="3" id="KW-1185">Reference proteome</keyword>
<accession>A0A844D8A2</accession>
<proteinExistence type="predicted"/>
<evidence type="ECO:0000259" key="1">
    <source>
        <dbReference type="Pfam" id="PF13946"/>
    </source>
</evidence>
<reference evidence="2 3" key="1">
    <citation type="submission" date="2019-11" db="EMBL/GenBank/DDBJ databases">
        <title>Novel species isolated from a subtropical stream in China.</title>
        <authorList>
            <person name="Lu H."/>
        </authorList>
    </citation>
    <scope>NUCLEOTIDE SEQUENCE [LARGE SCALE GENOMIC DNA]</scope>
    <source>
        <strain evidence="2 3">FT26W</strain>
    </source>
</reference>
<comment type="caution">
    <text evidence="2">The sequence shown here is derived from an EMBL/GenBank/DDBJ whole genome shotgun (WGS) entry which is preliminary data.</text>
</comment>
<dbReference type="AlphaFoldDB" id="A0A844D8A2"/>
<evidence type="ECO:0000313" key="3">
    <source>
        <dbReference type="Proteomes" id="UP000439986"/>
    </source>
</evidence>